<dbReference type="GO" id="GO:0033045">
    <property type="term" value="P:regulation of sister chromatid segregation"/>
    <property type="evidence" value="ECO:0007669"/>
    <property type="project" value="TreeGrafter"/>
</dbReference>
<dbReference type="GO" id="GO:0006260">
    <property type="term" value="P:DNA replication"/>
    <property type="evidence" value="ECO:0007669"/>
    <property type="project" value="UniProtKB-KW"/>
</dbReference>
<dbReference type="GO" id="GO:0016607">
    <property type="term" value="C:nuclear speck"/>
    <property type="evidence" value="ECO:0007669"/>
    <property type="project" value="TreeGrafter"/>
</dbReference>
<dbReference type="Gene3D" id="2.40.50.140">
    <property type="entry name" value="Nucleic acid-binding proteins"/>
    <property type="match status" value="1"/>
</dbReference>
<gene>
    <name evidence="9" type="ORF">NDU88_001995</name>
</gene>
<evidence type="ECO:0000313" key="9">
    <source>
        <dbReference type="EMBL" id="KAJ1096864.1"/>
    </source>
</evidence>
<dbReference type="GO" id="GO:0043007">
    <property type="term" value="P:maintenance of rDNA"/>
    <property type="evidence" value="ECO:0007669"/>
    <property type="project" value="TreeGrafter"/>
</dbReference>
<organism evidence="9 10">
    <name type="scientific">Pleurodeles waltl</name>
    <name type="common">Iberian ribbed newt</name>
    <dbReference type="NCBI Taxonomy" id="8319"/>
    <lineage>
        <taxon>Eukaryota</taxon>
        <taxon>Metazoa</taxon>
        <taxon>Chordata</taxon>
        <taxon>Craniata</taxon>
        <taxon>Vertebrata</taxon>
        <taxon>Euteleostomi</taxon>
        <taxon>Amphibia</taxon>
        <taxon>Batrachia</taxon>
        <taxon>Caudata</taxon>
        <taxon>Salamandroidea</taxon>
        <taxon>Salamandridae</taxon>
        <taxon>Pleurodelinae</taxon>
        <taxon>Pleurodeles</taxon>
    </lineage>
</organism>
<dbReference type="InterPro" id="IPR012340">
    <property type="entry name" value="NA-bd_OB-fold"/>
</dbReference>
<dbReference type="InterPro" id="IPR032245">
    <property type="entry name" value="RMI2"/>
</dbReference>
<dbReference type="FunFam" id="2.40.50.140:FF:000224">
    <property type="entry name" value="RecQ mediated genome instability 2"/>
    <property type="match status" value="1"/>
</dbReference>
<evidence type="ECO:0000313" key="10">
    <source>
        <dbReference type="Proteomes" id="UP001066276"/>
    </source>
</evidence>
<dbReference type="Proteomes" id="UP001066276">
    <property type="component" value="Chromosome 10"/>
</dbReference>
<evidence type="ECO:0000256" key="6">
    <source>
        <dbReference type="ARBA" id="ARBA00061240"/>
    </source>
</evidence>
<dbReference type="GO" id="GO:0003677">
    <property type="term" value="F:DNA binding"/>
    <property type="evidence" value="ECO:0007669"/>
    <property type="project" value="UniProtKB-KW"/>
</dbReference>
<dbReference type="PANTHER" id="PTHR33962:SF1">
    <property type="entry name" value="RECQ-MEDIATED GENOME INSTABILITY PROTEIN 2"/>
    <property type="match status" value="1"/>
</dbReference>
<dbReference type="EMBL" id="JANPWB010000014">
    <property type="protein sequence ID" value="KAJ1096864.1"/>
    <property type="molecule type" value="Genomic_DNA"/>
</dbReference>
<evidence type="ECO:0000256" key="4">
    <source>
        <dbReference type="ARBA" id="ARBA00023242"/>
    </source>
</evidence>
<reference evidence="9" key="1">
    <citation type="journal article" date="2022" name="bioRxiv">
        <title>Sequencing and chromosome-scale assembly of the giantPleurodeles waltlgenome.</title>
        <authorList>
            <person name="Brown T."/>
            <person name="Elewa A."/>
            <person name="Iarovenko S."/>
            <person name="Subramanian E."/>
            <person name="Araus A.J."/>
            <person name="Petzold A."/>
            <person name="Susuki M."/>
            <person name="Suzuki K.-i.T."/>
            <person name="Hayashi T."/>
            <person name="Toyoda A."/>
            <person name="Oliveira C."/>
            <person name="Osipova E."/>
            <person name="Leigh N.D."/>
            <person name="Simon A."/>
            <person name="Yun M.H."/>
        </authorList>
    </citation>
    <scope>NUCLEOTIDE SEQUENCE</scope>
    <source>
        <strain evidence="9">20211129_DDA</strain>
        <tissue evidence="9">Liver</tissue>
    </source>
</reference>
<evidence type="ECO:0000256" key="1">
    <source>
        <dbReference type="ARBA" id="ARBA00004123"/>
    </source>
</evidence>
<dbReference type="GO" id="GO:0006281">
    <property type="term" value="P:DNA repair"/>
    <property type="evidence" value="ECO:0007669"/>
    <property type="project" value="TreeGrafter"/>
</dbReference>
<dbReference type="AlphaFoldDB" id="A0AAV7M146"/>
<sequence>MKLRARSAKLREEPVVRIPMMDTSTDSGRVTSPTFKFQSPPIKMLAETLSRCTRSVDGQLSFWLSRGVGDSDLDVSVVWMQGTVIEVLPERGTTVRIHDDTGTFSVCGVSSVPKGKPCLFAGKYVMIMGVVQSCSPEPFLRAVKMTDLSDNPVHSRMWRLEVEDLHRNLPLM</sequence>
<dbReference type="Pfam" id="PF16100">
    <property type="entry name" value="RMI2"/>
    <property type="match status" value="1"/>
</dbReference>
<dbReference type="PANTHER" id="PTHR33962">
    <property type="entry name" value="RECQ-MEDIATED GENOME INSTABILITY PROTEIN 2 RMI2"/>
    <property type="match status" value="1"/>
</dbReference>
<evidence type="ECO:0000256" key="3">
    <source>
        <dbReference type="ARBA" id="ARBA00023125"/>
    </source>
</evidence>
<accession>A0AAV7M146</accession>
<keyword evidence="2" id="KW-0235">DNA replication</keyword>
<comment type="similarity">
    <text evidence="6">Belongs to the RMI2 family.</text>
</comment>
<dbReference type="GO" id="GO:2000042">
    <property type="term" value="P:negative regulation of double-strand break repair via homologous recombination"/>
    <property type="evidence" value="ECO:0007669"/>
    <property type="project" value="TreeGrafter"/>
</dbReference>
<evidence type="ECO:0000256" key="2">
    <source>
        <dbReference type="ARBA" id="ARBA00022705"/>
    </source>
</evidence>
<comment type="subunit">
    <text evidence="7">Component of the RMI complex, containing at least TOP3A, RMI1 and RMI2. The RMI complex interacts with BLM.</text>
</comment>
<comment type="function">
    <text evidence="5">Essential component of the RMI complex, a complex that plays an important role in the processing of homologous recombination intermediates. It is required to regulate sister chromatid segregation and to limit DNA crossover. Essential for the stability, localization, and function of BLM, TOP3A, and complexes containing BLM. In the RMI complex, it is required to target BLM to chromatin and stress-induced nuclear foci and mitotic phosphorylation of BLM.</text>
</comment>
<comment type="subcellular location">
    <subcellularLocation>
        <location evidence="1">Nucleus</location>
    </subcellularLocation>
</comment>
<evidence type="ECO:0000256" key="7">
    <source>
        <dbReference type="ARBA" id="ARBA00065114"/>
    </source>
</evidence>
<comment type="caution">
    <text evidence="9">The sequence shown here is derived from an EMBL/GenBank/DDBJ whole genome shotgun (WGS) entry which is preliminary data.</text>
</comment>
<keyword evidence="3" id="KW-0238">DNA-binding</keyword>
<dbReference type="GO" id="GO:0005829">
    <property type="term" value="C:cytosol"/>
    <property type="evidence" value="ECO:0007669"/>
    <property type="project" value="TreeGrafter"/>
</dbReference>
<keyword evidence="10" id="KW-1185">Reference proteome</keyword>
<evidence type="ECO:0000256" key="5">
    <source>
        <dbReference type="ARBA" id="ARBA00055932"/>
    </source>
</evidence>
<keyword evidence="4" id="KW-0539">Nucleus</keyword>
<protein>
    <recommendedName>
        <fullName evidence="8">RecQ-mediated genome instability protein 2</fullName>
    </recommendedName>
</protein>
<name>A0AAV7M146_PLEWA</name>
<evidence type="ECO:0000256" key="8">
    <source>
        <dbReference type="ARBA" id="ARBA00069617"/>
    </source>
</evidence>
<proteinExistence type="inferred from homology"/>